<dbReference type="Pfam" id="PF00498">
    <property type="entry name" value="FHA"/>
    <property type="match status" value="1"/>
</dbReference>
<dbReference type="Gene3D" id="2.60.200.20">
    <property type="match status" value="1"/>
</dbReference>
<protein>
    <submittedName>
        <fullName evidence="3">Phosphopeptide-binding protein</fullName>
    </submittedName>
</protein>
<comment type="caution">
    <text evidence="3">The sequence shown here is derived from an EMBL/GenBank/DDBJ whole genome shotgun (WGS) entry which is preliminary data.</text>
</comment>
<feature type="domain" description="FHA" evidence="2">
    <location>
        <begin position="307"/>
        <end position="359"/>
    </location>
</feature>
<feature type="compositionally biased region" description="Pro residues" evidence="1">
    <location>
        <begin position="234"/>
        <end position="256"/>
    </location>
</feature>
<evidence type="ECO:0000259" key="2">
    <source>
        <dbReference type="PROSITE" id="PS50006"/>
    </source>
</evidence>
<evidence type="ECO:0000313" key="3">
    <source>
        <dbReference type="EMBL" id="KYF73322.1"/>
    </source>
</evidence>
<feature type="region of interest" description="Disordered" evidence="1">
    <location>
        <begin position="204"/>
        <end position="278"/>
    </location>
</feature>
<feature type="compositionally biased region" description="Pro residues" evidence="1">
    <location>
        <begin position="69"/>
        <end position="91"/>
    </location>
</feature>
<dbReference type="PROSITE" id="PS50006">
    <property type="entry name" value="FHA_DOMAIN"/>
    <property type="match status" value="1"/>
</dbReference>
<evidence type="ECO:0000256" key="1">
    <source>
        <dbReference type="SAM" id="MobiDB-lite"/>
    </source>
</evidence>
<reference evidence="3 4" key="1">
    <citation type="submission" date="2014-02" db="EMBL/GenBank/DDBJ databases">
        <title>The small core and large imbalanced accessory genome model reveals a collaborative survival strategy of Sorangium cellulosum strains in nature.</title>
        <authorList>
            <person name="Han K."/>
            <person name="Peng R."/>
            <person name="Blom J."/>
            <person name="Li Y.-Z."/>
        </authorList>
    </citation>
    <scope>NUCLEOTIDE SEQUENCE [LARGE SCALE GENOMIC DNA]</scope>
    <source>
        <strain evidence="3 4">So0008-312</strain>
    </source>
</reference>
<feature type="compositionally biased region" description="Pro residues" evidence="1">
    <location>
        <begin position="113"/>
        <end position="133"/>
    </location>
</feature>
<dbReference type="CDD" id="cd00060">
    <property type="entry name" value="FHA"/>
    <property type="match status" value="1"/>
</dbReference>
<feature type="compositionally biased region" description="Pro residues" evidence="1">
    <location>
        <begin position="156"/>
        <end position="166"/>
    </location>
</feature>
<dbReference type="RefSeq" id="WP_061605796.1">
    <property type="nucleotide sequence ID" value="NZ_JEMA01000197.1"/>
</dbReference>
<dbReference type="Proteomes" id="UP000075260">
    <property type="component" value="Unassembled WGS sequence"/>
</dbReference>
<accession>A0A150QZG9</accession>
<feature type="compositionally biased region" description="Pro residues" evidence="1">
    <location>
        <begin position="34"/>
        <end position="61"/>
    </location>
</feature>
<sequence>MLCPRCGAPATPADKFCAVCASPLAPSGPGAFGAPPPPPPPPPPPFAGPGFGSPPEPPPNFGSPSGGFGPPPPAPFGAPPGSPPGFPPPPEGGGSGFGPPPPFGAQPGGYGAPQPPPPLPLKPPPFPPEPPVFGAPGGSYGSSPGYQEQQGGYPGAPRPGFGPPPQQQGARCVQGHSIPAGGSFCMEGGHPIALDGIQMSGEAFNQTAYPPNQGGPSAPPPMMQPGGLGGGYGEPPPPPPPPPPHQGMPLPAPPPQYMSAPPAVHQHTSSPPRAGSIGQERRPLAGFLVSFQDDPLGRFWPLWHGKNIIGRAETGQKVDIEIAHGTTSTHHATIEIDGGRIILADLGSTNGTFHNEEAIGFQGRRELRDGDKVRFGGFSVILFNVAARA</sequence>
<dbReference type="OrthoDB" id="151099at2"/>
<dbReference type="EMBL" id="JEMA01000197">
    <property type="protein sequence ID" value="KYF73322.1"/>
    <property type="molecule type" value="Genomic_DNA"/>
</dbReference>
<dbReference type="SMART" id="SM00240">
    <property type="entry name" value="FHA"/>
    <property type="match status" value="1"/>
</dbReference>
<dbReference type="AlphaFoldDB" id="A0A150QZG9"/>
<dbReference type="PANTHER" id="PTHR23308">
    <property type="entry name" value="NUCLEAR INHIBITOR OF PROTEIN PHOSPHATASE-1"/>
    <property type="match status" value="1"/>
</dbReference>
<organism evidence="3 4">
    <name type="scientific">Sorangium cellulosum</name>
    <name type="common">Polyangium cellulosum</name>
    <dbReference type="NCBI Taxonomy" id="56"/>
    <lineage>
        <taxon>Bacteria</taxon>
        <taxon>Pseudomonadati</taxon>
        <taxon>Myxococcota</taxon>
        <taxon>Polyangia</taxon>
        <taxon>Polyangiales</taxon>
        <taxon>Polyangiaceae</taxon>
        <taxon>Sorangium</taxon>
    </lineage>
</organism>
<dbReference type="InterPro" id="IPR050923">
    <property type="entry name" value="Cell_Proc_Reg/RNA_Proc"/>
</dbReference>
<feature type="region of interest" description="Disordered" evidence="1">
    <location>
        <begin position="27"/>
        <end position="175"/>
    </location>
</feature>
<dbReference type="SUPFAM" id="SSF49879">
    <property type="entry name" value="SMAD/FHA domain"/>
    <property type="match status" value="1"/>
</dbReference>
<dbReference type="InterPro" id="IPR000253">
    <property type="entry name" value="FHA_dom"/>
</dbReference>
<gene>
    <name evidence="3" type="ORF">BE15_01345</name>
</gene>
<name>A0A150QZG9_SORCE</name>
<proteinExistence type="predicted"/>
<evidence type="ECO:0000313" key="4">
    <source>
        <dbReference type="Proteomes" id="UP000075260"/>
    </source>
</evidence>
<dbReference type="InterPro" id="IPR008984">
    <property type="entry name" value="SMAD_FHA_dom_sf"/>
</dbReference>
<feature type="compositionally biased region" description="Low complexity" evidence="1">
    <location>
        <begin position="141"/>
        <end position="151"/>
    </location>
</feature>